<evidence type="ECO:0000313" key="2">
    <source>
        <dbReference type="EMBL" id="KAF2710098.1"/>
    </source>
</evidence>
<dbReference type="PROSITE" id="PS51184">
    <property type="entry name" value="JMJC"/>
    <property type="match status" value="1"/>
</dbReference>
<dbReference type="PANTHER" id="PTHR12461">
    <property type="entry name" value="HYPOXIA-INDUCIBLE FACTOR 1 ALPHA INHIBITOR-RELATED"/>
    <property type="match status" value="1"/>
</dbReference>
<keyword evidence="3" id="KW-1185">Reference proteome</keyword>
<dbReference type="SUPFAM" id="SSF51197">
    <property type="entry name" value="Clavaminate synthase-like"/>
    <property type="match status" value="1"/>
</dbReference>
<protein>
    <submittedName>
        <fullName evidence="2">Clavaminate synthase-like protein</fullName>
    </submittedName>
</protein>
<organism evidence="2 3">
    <name type="scientific">Pleomassaria siparia CBS 279.74</name>
    <dbReference type="NCBI Taxonomy" id="1314801"/>
    <lineage>
        <taxon>Eukaryota</taxon>
        <taxon>Fungi</taxon>
        <taxon>Dikarya</taxon>
        <taxon>Ascomycota</taxon>
        <taxon>Pezizomycotina</taxon>
        <taxon>Dothideomycetes</taxon>
        <taxon>Pleosporomycetidae</taxon>
        <taxon>Pleosporales</taxon>
        <taxon>Pleomassariaceae</taxon>
        <taxon>Pleomassaria</taxon>
    </lineage>
</organism>
<gene>
    <name evidence="2" type="ORF">K504DRAFT_466526</name>
</gene>
<dbReference type="InterPro" id="IPR041667">
    <property type="entry name" value="Cupin_8"/>
</dbReference>
<dbReference type="InterPro" id="IPR003347">
    <property type="entry name" value="JmjC_dom"/>
</dbReference>
<dbReference type="Gene3D" id="2.60.120.10">
    <property type="entry name" value="Jelly Rolls"/>
    <property type="match status" value="1"/>
</dbReference>
<dbReference type="Pfam" id="PF13621">
    <property type="entry name" value="Cupin_8"/>
    <property type="match status" value="1"/>
</dbReference>
<accession>A0A6G1KBB3</accession>
<dbReference type="EMBL" id="MU005769">
    <property type="protein sequence ID" value="KAF2710098.1"/>
    <property type="molecule type" value="Genomic_DNA"/>
</dbReference>
<dbReference type="SMART" id="SM00558">
    <property type="entry name" value="JmjC"/>
    <property type="match status" value="1"/>
</dbReference>
<evidence type="ECO:0000313" key="3">
    <source>
        <dbReference type="Proteomes" id="UP000799428"/>
    </source>
</evidence>
<feature type="domain" description="JmjC" evidence="1">
    <location>
        <begin position="107"/>
        <end position="298"/>
    </location>
</feature>
<dbReference type="OrthoDB" id="415358at2759"/>
<reference evidence="2" key="1">
    <citation type="journal article" date="2020" name="Stud. Mycol.">
        <title>101 Dothideomycetes genomes: a test case for predicting lifestyles and emergence of pathogens.</title>
        <authorList>
            <person name="Haridas S."/>
            <person name="Albert R."/>
            <person name="Binder M."/>
            <person name="Bloem J."/>
            <person name="Labutti K."/>
            <person name="Salamov A."/>
            <person name="Andreopoulos B."/>
            <person name="Baker S."/>
            <person name="Barry K."/>
            <person name="Bills G."/>
            <person name="Bluhm B."/>
            <person name="Cannon C."/>
            <person name="Castanera R."/>
            <person name="Culley D."/>
            <person name="Daum C."/>
            <person name="Ezra D."/>
            <person name="Gonzalez J."/>
            <person name="Henrissat B."/>
            <person name="Kuo A."/>
            <person name="Liang C."/>
            <person name="Lipzen A."/>
            <person name="Lutzoni F."/>
            <person name="Magnuson J."/>
            <person name="Mondo S."/>
            <person name="Nolan M."/>
            <person name="Ohm R."/>
            <person name="Pangilinan J."/>
            <person name="Park H.-J."/>
            <person name="Ramirez L."/>
            <person name="Alfaro M."/>
            <person name="Sun H."/>
            <person name="Tritt A."/>
            <person name="Yoshinaga Y."/>
            <person name="Zwiers L.-H."/>
            <person name="Turgeon B."/>
            <person name="Goodwin S."/>
            <person name="Spatafora J."/>
            <person name="Crous P."/>
            <person name="Grigoriev I."/>
        </authorList>
    </citation>
    <scope>NUCLEOTIDE SEQUENCE</scope>
    <source>
        <strain evidence="2">CBS 279.74</strain>
    </source>
</reference>
<proteinExistence type="predicted"/>
<sequence>MRHISLNRPFVVRSYASSWPASQLWSASYLSSALGTQPVNVALTPHGNADSVIDVGGKGEGKLFVQPYERSEPFTSAMQYIQAQELGGPAQHKNRPTRYLQTQNDNLRSEYTALFSSVPPSIPFAHIALQKQPDAINFWLGNSHSVTALHKDNYENIYVQVRGKKHFVLLPPVESVCVDERGVLAATYKPRQREGSAESEEKEEDLNNLIPHVTEPHTYTPFALWDPDTPPSDDRGTRFSHLSQPMRVTLDEGDMLYLPALWYHKVSQSCNEEGICCAVNYWYDLEFGGSFWSMANFIRGVGLLSPAKSGG</sequence>
<name>A0A6G1KBB3_9PLEO</name>
<evidence type="ECO:0000259" key="1">
    <source>
        <dbReference type="PROSITE" id="PS51184"/>
    </source>
</evidence>
<dbReference type="PANTHER" id="PTHR12461:SF99">
    <property type="entry name" value="BIFUNCTIONAL PEPTIDASE AND (3S)-LYSYL HYDROXYLASE JMJD7"/>
    <property type="match status" value="1"/>
</dbReference>
<dbReference type="AlphaFoldDB" id="A0A6G1KBB3"/>
<dbReference type="Proteomes" id="UP000799428">
    <property type="component" value="Unassembled WGS sequence"/>
</dbReference>
<dbReference type="InterPro" id="IPR014710">
    <property type="entry name" value="RmlC-like_jellyroll"/>
</dbReference>